<accession>A0AA38XDG4</accession>
<keyword evidence="2" id="KW-1185">Reference proteome</keyword>
<dbReference type="AlphaFoldDB" id="A0AA38XDG4"/>
<name>A0AA38XDG4_9EURO</name>
<dbReference type="Proteomes" id="UP001172673">
    <property type="component" value="Unassembled WGS sequence"/>
</dbReference>
<evidence type="ECO:0000313" key="2">
    <source>
        <dbReference type="Proteomes" id="UP001172673"/>
    </source>
</evidence>
<reference evidence="1" key="1">
    <citation type="submission" date="2022-10" db="EMBL/GenBank/DDBJ databases">
        <title>Culturing micro-colonial fungi from biological soil crusts in the Mojave desert and describing Neophaeococcomyces mojavensis, and introducing the new genera and species Taxawa tesnikishii.</title>
        <authorList>
            <person name="Kurbessoian T."/>
            <person name="Stajich J.E."/>
        </authorList>
    </citation>
    <scope>NUCLEOTIDE SEQUENCE</scope>
    <source>
        <strain evidence="1">TK_41</strain>
    </source>
</reference>
<dbReference type="EMBL" id="JAPDRK010000006">
    <property type="protein sequence ID" value="KAJ9611397.1"/>
    <property type="molecule type" value="Genomic_DNA"/>
</dbReference>
<gene>
    <name evidence="1" type="ORF">H2200_004581</name>
</gene>
<proteinExistence type="predicted"/>
<sequence length="405" mass="46036">MGIVMTALFKSVTLHATEENVALVERADFSRIGRYILKITFLASPFALDVTVEDLKDALLAFEIHKGVEKRGNVRPGESRSFCMCHRRCDYMCELRMRNTIKEYSTSTSRSEWQTRLVHHWYSFFARKDQEVIGSGRLQRAWLAVTTYASNVSTCRVDSTVDEFETSRVGRCDTFYAPNCDDYCVAKQVFRRSRAENSAATFDVAVACLGSCRVRIQHFDVEAFGFTNLKNGYGLSQWDQLNLQAVTTFNYRCMQDNRPADDADSPLSWDEDASSLARAGLELVLKKCHGTLQHLSLDHGSPVNYLFWDSFGLEFPALRSIELSDPTCRQEILGALRQHPNPIRFTMEDATGDADPINVKFDPKADYTLRVEPQVGELTIGMRVCLYLSKHIDWDDTLDNAFLDS</sequence>
<comment type="caution">
    <text evidence="1">The sequence shown here is derived from an EMBL/GenBank/DDBJ whole genome shotgun (WGS) entry which is preliminary data.</text>
</comment>
<organism evidence="1 2">
    <name type="scientific">Cladophialophora chaetospira</name>
    <dbReference type="NCBI Taxonomy" id="386627"/>
    <lineage>
        <taxon>Eukaryota</taxon>
        <taxon>Fungi</taxon>
        <taxon>Dikarya</taxon>
        <taxon>Ascomycota</taxon>
        <taxon>Pezizomycotina</taxon>
        <taxon>Eurotiomycetes</taxon>
        <taxon>Chaetothyriomycetidae</taxon>
        <taxon>Chaetothyriales</taxon>
        <taxon>Herpotrichiellaceae</taxon>
        <taxon>Cladophialophora</taxon>
    </lineage>
</organism>
<evidence type="ECO:0000313" key="1">
    <source>
        <dbReference type="EMBL" id="KAJ9611397.1"/>
    </source>
</evidence>
<protein>
    <submittedName>
        <fullName evidence="1">Uncharacterized protein</fullName>
    </submittedName>
</protein>